<sequence>MSPYARSPPSVISTSTTTSAVSDGAGQCQVASSETSQMKGKNMLTQLKVDFNEQLGELNGNSLDQQCQLAVLKTEHKVVKTQAYMCDKEIAHLEAEGEKECREAQKIHECFMERKKLDIQYLKEEGENLCLRVQLAMLQAQPTSSLDPKSQVFNGTSSSSTTAPSLYPTSPSTAFDDLVADA</sequence>
<dbReference type="InParanoid" id="A0A0C3NL22"/>
<dbReference type="AlphaFoldDB" id="A0A0C3NL22"/>
<feature type="compositionally biased region" description="Polar residues" evidence="1">
    <location>
        <begin position="145"/>
        <end position="173"/>
    </location>
</feature>
<feature type="region of interest" description="Disordered" evidence="1">
    <location>
        <begin position="1"/>
        <end position="25"/>
    </location>
</feature>
<evidence type="ECO:0000313" key="3">
    <source>
        <dbReference type="Proteomes" id="UP000054217"/>
    </source>
</evidence>
<organism evidence="2 3">
    <name type="scientific">Pisolithus tinctorius Marx 270</name>
    <dbReference type="NCBI Taxonomy" id="870435"/>
    <lineage>
        <taxon>Eukaryota</taxon>
        <taxon>Fungi</taxon>
        <taxon>Dikarya</taxon>
        <taxon>Basidiomycota</taxon>
        <taxon>Agaricomycotina</taxon>
        <taxon>Agaricomycetes</taxon>
        <taxon>Agaricomycetidae</taxon>
        <taxon>Boletales</taxon>
        <taxon>Sclerodermatineae</taxon>
        <taxon>Pisolithaceae</taxon>
        <taxon>Pisolithus</taxon>
    </lineage>
</organism>
<protein>
    <submittedName>
        <fullName evidence="2">Uncharacterized protein</fullName>
    </submittedName>
</protein>
<dbReference type="EMBL" id="KN832055">
    <property type="protein sequence ID" value="KIN96003.1"/>
    <property type="molecule type" value="Genomic_DNA"/>
</dbReference>
<gene>
    <name evidence="2" type="ORF">M404DRAFT_33663</name>
</gene>
<dbReference type="HOGENOM" id="CLU_127231_2_0_1"/>
<keyword evidence="3" id="KW-1185">Reference proteome</keyword>
<evidence type="ECO:0000313" key="2">
    <source>
        <dbReference type="EMBL" id="KIN96003.1"/>
    </source>
</evidence>
<feature type="region of interest" description="Disordered" evidence="1">
    <location>
        <begin position="145"/>
        <end position="182"/>
    </location>
</feature>
<dbReference type="OrthoDB" id="2693274at2759"/>
<name>A0A0C3NL22_PISTI</name>
<dbReference type="Proteomes" id="UP000054217">
    <property type="component" value="Unassembled WGS sequence"/>
</dbReference>
<accession>A0A0C3NL22</accession>
<reference evidence="2 3" key="1">
    <citation type="submission" date="2014-04" db="EMBL/GenBank/DDBJ databases">
        <authorList>
            <consortium name="DOE Joint Genome Institute"/>
            <person name="Kuo A."/>
            <person name="Kohler A."/>
            <person name="Costa M.D."/>
            <person name="Nagy L.G."/>
            <person name="Floudas D."/>
            <person name="Copeland A."/>
            <person name="Barry K.W."/>
            <person name="Cichocki N."/>
            <person name="Veneault-Fourrey C."/>
            <person name="LaButti K."/>
            <person name="Lindquist E.A."/>
            <person name="Lipzen A."/>
            <person name="Lundell T."/>
            <person name="Morin E."/>
            <person name="Murat C."/>
            <person name="Sun H."/>
            <person name="Tunlid A."/>
            <person name="Henrissat B."/>
            <person name="Grigoriev I.V."/>
            <person name="Hibbett D.S."/>
            <person name="Martin F."/>
            <person name="Nordberg H.P."/>
            <person name="Cantor M.N."/>
            <person name="Hua S.X."/>
        </authorList>
    </citation>
    <scope>NUCLEOTIDE SEQUENCE [LARGE SCALE GENOMIC DNA]</scope>
    <source>
        <strain evidence="2 3">Marx 270</strain>
    </source>
</reference>
<feature type="compositionally biased region" description="Low complexity" evidence="1">
    <location>
        <begin position="7"/>
        <end position="22"/>
    </location>
</feature>
<reference evidence="3" key="2">
    <citation type="submission" date="2015-01" db="EMBL/GenBank/DDBJ databases">
        <title>Evolutionary Origins and Diversification of the Mycorrhizal Mutualists.</title>
        <authorList>
            <consortium name="DOE Joint Genome Institute"/>
            <consortium name="Mycorrhizal Genomics Consortium"/>
            <person name="Kohler A."/>
            <person name="Kuo A."/>
            <person name="Nagy L.G."/>
            <person name="Floudas D."/>
            <person name="Copeland A."/>
            <person name="Barry K.W."/>
            <person name="Cichocki N."/>
            <person name="Veneault-Fourrey C."/>
            <person name="LaButti K."/>
            <person name="Lindquist E.A."/>
            <person name="Lipzen A."/>
            <person name="Lundell T."/>
            <person name="Morin E."/>
            <person name="Murat C."/>
            <person name="Riley R."/>
            <person name="Ohm R."/>
            <person name="Sun H."/>
            <person name="Tunlid A."/>
            <person name="Henrissat B."/>
            <person name="Grigoriev I.V."/>
            <person name="Hibbett D.S."/>
            <person name="Martin F."/>
        </authorList>
    </citation>
    <scope>NUCLEOTIDE SEQUENCE [LARGE SCALE GENOMIC DNA]</scope>
    <source>
        <strain evidence="3">Marx 270</strain>
    </source>
</reference>
<proteinExistence type="predicted"/>
<evidence type="ECO:0000256" key="1">
    <source>
        <dbReference type="SAM" id="MobiDB-lite"/>
    </source>
</evidence>